<evidence type="ECO:0000313" key="2">
    <source>
        <dbReference type="EMBL" id="QJA73692.1"/>
    </source>
</evidence>
<dbReference type="AlphaFoldDB" id="A0A6H1ZWH7"/>
<protein>
    <submittedName>
        <fullName evidence="1">Uncharacterized protein</fullName>
    </submittedName>
</protein>
<gene>
    <name evidence="2" type="ORF">MM415A02278_0008</name>
    <name evidence="1" type="ORF">TM448A02229_0008</name>
    <name evidence="3" type="ORF">TM448B00541_0021</name>
</gene>
<dbReference type="EMBL" id="MT144631">
    <property type="protein sequence ID" value="QJH95867.1"/>
    <property type="molecule type" value="Genomic_DNA"/>
</dbReference>
<dbReference type="EMBL" id="MT144278">
    <property type="protein sequence ID" value="QJA51625.1"/>
    <property type="molecule type" value="Genomic_DNA"/>
</dbReference>
<evidence type="ECO:0000313" key="3">
    <source>
        <dbReference type="EMBL" id="QJH95867.1"/>
    </source>
</evidence>
<sequence length="225" mass="26164">MKRQEFFCQGTLGDVFVISCKLFNDELCRIFHRTKWQNWHNDIKTIYNLLLPSAEIYFTDENRRDLIEINSNCHLQTESMEFFPKIPNTLTVSSIFLDVPYIVVQAHAGKLNGGNTKRLSYDTIYKIIDSFDPIKIILIGTDKYYDKVEGCRNMVGMTTIPVAFDIVKHSNGFVGPEGLMSFVALSQKKDSIIFYREKEAISRRVLGTKWEEFCIDLIRMDNDLY</sequence>
<organism evidence="1">
    <name type="scientific">viral metagenome</name>
    <dbReference type="NCBI Taxonomy" id="1070528"/>
    <lineage>
        <taxon>unclassified sequences</taxon>
        <taxon>metagenomes</taxon>
        <taxon>organismal metagenomes</taxon>
    </lineage>
</organism>
<evidence type="ECO:0000313" key="1">
    <source>
        <dbReference type="EMBL" id="QJA51625.1"/>
    </source>
</evidence>
<accession>A0A6H1ZWH7</accession>
<dbReference type="EMBL" id="MT142045">
    <property type="protein sequence ID" value="QJA73692.1"/>
    <property type="molecule type" value="Genomic_DNA"/>
</dbReference>
<proteinExistence type="predicted"/>
<reference evidence="1" key="1">
    <citation type="submission" date="2020-03" db="EMBL/GenBank/DDBJ databases">
        <title>The deep terrestrial virosphere.</title>
        <authorList>
            <person name="Holmfeldt K."/>
            <person name="Nilsson E."/>
            <person name="Simone D."/>
            <person name="Lopez-Fernandez M."/>
            <person name="Wu X."/>
            <person name="de Brujin I."/>
            <person name="Lundin D."/>
            <person name="Andersson A."/>
            <person name="Bertilsson S."/>
            <person name="Dopson M."/>
        </authorList>
    </citation>
    <scope>NUCLEOTIDE SEQUENCE</scope>
    <source>
        <strain evidence="2">MM415A02278</strain>
        <strain evidence="1">TM448A02229</strain>
        <strain evidence="3">TM448B00541</strain>
    </source>
</reference>
<name>A0A6H1ZWH7_9ZZZZ</name>